<dbReference type="AlphaFoldDB" id="A0A974DJX0"/>
<evidence type="ECO:0000313" key="2">
    <source>
        <dbReference type="Proteomes" id="UP000694892"/>
    </source>
</evidence>
<reference evidence="2" key="1">
    <citation type="journal article" date="2016" name="Nature">
        <title>Genome evolution in the allotetraploid frog Xenopus laevis.</title>
        <authorList>
            <person name="Session A.M."/>
            <person name="Uno Y."/>
            <person name="Kwon T."/>
            <person name="Chapman J.A."/>
            <person name="Toyoda A."/>
            <person name="Takahashi S."/>
            <person name="Fukui A."/>
            <person name="Hikosaka A."/>
            <person name="Suzuki A."/>
            <person name="Kondo M."/>
            <person name="van Heeringen S.J."/>
            <person name="Quigley I."/>
            <person name="Heinz S."/>
            <person name="Ogino H."/>
            <person name="Ochi H."/>
            <person name="Hellsten U."/>
            <person name="Lyons J.B."/>
            <person name="Simakov O."/>
            <person name="Putnam N."/>
            <person name="Stites J."/>
            <person name="Kuroki Y."/>
            <person name="Tanaka T."/>
            <person name="Michiue T."/>
            <person name="Watanabe M."/>
            <person name="Bogdanovic O."/>
            <person name="Lister R."/>
            <person name="Georgiou G."/>
            <person name="Paranjpe S.S."/>
            <person name="van Kruijsbergen I."/>
            <person name="Shu S."/>
            <person name="Carlson J."/>
            <person name="Kinoshita T."/>
            <person name="Ohta Y."/>
            <person name="Mawaribuchi S."/>
            <person name="Jenkins J."/>
            <person name="Grimwood J."/>
            <person name="Schmutz J."/>
            <person name="Mitros T."/>
            <person name="Mozaffari S.V."/>
            <person name="Suzuki Y."/>
            <person name="Haramoto Y."/>
            <person name="Yamamoto T.S."/>
            <person name="Takagi C."/>
            <person name="Heald R."/>
            <person name="Miller K."/>
            <person name="Haudenschild C."/>
            <person name="Kitzman J."/>
            <person name="Nakayama T."/>
            <person name="Izutsu Y."/>
            <person name="Robert J."/>
            <person name="Fortriede J."/>
            <person name="Burns K."/>
            <person name="Lotay V."/>
            <person name="Karimi K."/>
            <person name="Yasuoka Y."/>
            <person name="Dichmann D.S."/>
            <person name="Flajnik M.F."/>
            <person name="Houston D.W."/>
            <person name="Shendure J."/>
            <person name="DuPasquier L."/>
            <person name="Vize P.D."/>
            <person name="Zorn A.M."/>
            <person name="Ito M."/>
            <person name="Marcotte E.M."/>
            <person name="Wallingford J.B."/>
            <person name="Ito Y."/>
            <person name="Asashima M."/>
            <person name="Ueno N."/>
            <person name="Matsuda Y."/>
            <person name="Veenstra G.J."/>
            <person name="Fujiyama A."/>
            <person name="Harland R.M."/>
            <person name="Taira M."/>
            <person name="Rokhsar D.S."/>
        </authorList>
    </citation>
    <scope>NUCLEOTIDE SEQUENCE [LARGE SCALE GENOMIC DNA]</scope>
    <source>
        <strain evidence="2">J</strain>
    </source>
</reference>
<evidence type="ECO:0000313" key="1">
    <source>
        <dbReference type="EMBL" id="OCT93339.1"/>
    </source>
</evidence>
<dbReference type="Proteomes" id="UP000694892">
    <property type="component" value="Chromosome 2S"/>
</dbReference>
<gene>
    <name evidence="1" type="ORF">XELAEV_18016407mg</name>
</gene>
<accession>A0A974DJX0</accession>
<organism evidence="1 2">
    <name type="scientific">Xenopus laevis</name>
    <name type="common">African clawed frog</name>
    <dbReference type="NCBI Taxonomy" id="8355"/>
    <lineage>
        <taxon>Eukaryota</taxon>
        <taxon>Metazoa</taxon>
        <taxon>Chordata</taxon>
        <taxon>Craniata</taxon>
        <taxon>Vertebrata</taxon>
        <taxon>Euteleostomi</taxon>
        <taxon>Amphibia</taxon>
        <taxon>Batrachia</taxon>
        <taxon>Anura</taxon>
        <taxon>Pipoidea</taxon>
        <taxon>Pipidae</taxon>
        <taxon>Xenopodinae</taxon>
        <taxon>Xenopus</taxon>
        <taxon>Xenopus</taxon>
    </lineage>
</organism>
<proteinExistence type="predicted"/>
<protein>
    <submittedName>
        <fullName evidence="1">Uncharacterized protein</fullName>
    </submittedName>
</protein>
<sequence>MFYTVYGWELHYCFIPQYKRIPDYEQVQGTGQFITKQICSMFPYLVFVLLMYREIVQDNLIPDVLLFKPFII</sequence>
<name>A0A974DJX0_XENLA</name>
<dbReference type="EMBL" id="CM004469">
    <property type="protein sequence ID" value="OCT93339.1"/>
    <property type="molecule type" value="Genomic_DNA"/>
</dbReference>